<dbReference type="InterPro" id="IPR037104">
    <property type="entry name" value="Annexin_sf"/>
</dbReference>
<dbReference type="Pfam" id="PF00191">
    <property type="entry name" value="Annexin"/>
    <property type="match status" value="4"/>
</dbReference>
<evidence type="ECO:0000256" key="4">
    <source>
        <dbReference type="ARBA" id="ARBA00022530"/>
    </source>
</evidence>
<reference evidence="12" key="3">
    <citation type="submission" date="2025-09" db="UniProtKB">
        <authorList>
            <consortium name="Ensembl"/>
        </authorList>
    </citation>
    <scope>IDENTIFICATION</scope>
    <source>
        <strain evidence="12">Thorbecke</strain>
    </source>
</reference>
<keyword evidence="3" id="KW-0964">Secreted</keyword>
<evidence type="ECO:0000256" key="5">
    <source>
        <dbReference type="ARBA" id="ARBA00022553"/>
    </source>
</evidence>
<comment type="similarity">
    <text evidence="2 11">Belongs to the annexin family.</text>
</comment>
<reference evidence="12" key="2">
    <citation type="submission" date="2025-08" db="UniProtKB">
        <authorList>
            <consortium name="Ensembl"/>
        </authorList>
    </citation>
    <scope>IDENTIFICATION</scope>
    <source>
        <strain evidence="12">Thorbecke</strain>
    </source>
</reference>
<keyword evidence="13" id="KW-1185">Reference proteome</keyword>
<dbReference type="GO" id="GO:0001786">
    <property type="term" value="F:phosphatidylserine binding"/>
    <property type="evidence" value="ECO:0007669"/>
    <property type="project" value="TreeGrafter"/>
</dbReference>
<sequence>MSTVHEILCKLSLEGDHSTPPSAYGSVKAYGNFDAERDALNIETAIKTKGVDEVTIVNILTNRSNAQRQDIAFAYQRRTKKELPAALKSALSGHLETVILGLLKTPAQYDASELKASMKGLGTDEDSLIEIICSRTNQELQEINRVYKEMYKTDLEKDIVSDTSGDFRKLMVALAKDLYDAGVKRKGTDVPKWISIMTERSVCHLQKVFDRYKSYSPYDMLESIKKEVKGDLENAFLNLVQCIQNKPLYFADRLYDSMKGKGTRDKVLIRIMVSRSEVDMLKIRSEFKRKYGKSLYSYIQVRHQVPGCPGGWPGQRLAESGFSGFSFPEGWSCWSGEVRDLFWKHC</sequence>
<dbReference type="FunFam" id="1.10.220.10:FF:000007">
    <property type="entry name" value="Annexin"/>
    <property type="match status" value="1"/>
</dbReference>
<dbReference type="SUPFAM" id="SSF47874">
    <property type="entry name" value="Annexin"/>
    <property type="match status" value="1"/>
</dbReference>
<gene>
    <name evidence="12" type="primary">ICE2</name>
</gene>
<dbReference type="GO" id="GO:0005509">
    <property type="term" value="F:calcium ion binding"/>
    <property type="evidence" value="ECO:0007669"/>
    <property type="project" value="InterPro"/>
</dbReference>
<dbReference type="FunFam" id="1.10.220.10:FF:000002">
    <property type="entry name" value="Annexin"/>
    <property type="match status" value="1"/>
</dbReference>
<evidence type="ECO:0000256" key="3">
    <source>
        <dbReference type="ARBA" id="ARBA00022525"/>
    </source>
</evidence>
<dbReference type="GO" id="GO:0005604">
    <property type="term" value="C:basement membrane"/>
    <property type="evidence" value="ECO:0007669"/>
    <property type="project" value="UniProtKB-SubCell"/>
</dbReference>
<dbReference type="Bgee" id="ENSOCUG00000004153">
    <property type="expression patterns" value="Expressed in skin of back and 15 other cell types or tissues"/>
</dbReference>
<dbReference type="Gene3D" id="1.10.220.10">
    <property type="entry name" value="Annexin"/>
    <property type="match status" value="4"/>
</dbReference>
<evidence type="ECO:0000256" key="6">
    <source>
        <dbReference type="ARBA" id="ARBA00022737"/>
    </source>
</evidence>
<dbReference type="SMART" id="SM00335">
    <property type="entry name" value="ANX"/>
    <property type="match status" value="4"/>
</dbReference>
<dbReference type="Proteomes" id="UP000001811">
    <property type="component" value="Chromosome 17"/>
</dbReference>
<dbReference type="GO" id="GO:0004859">
    <property type="term" value="F:phospholipase inhibitor activity"/>
    <property type="evidence" value="ECO:0007669"/>
    <property type="project" value="InterPro"/>
</dbReference>
<dbReference type="GO" id="GO:0005737">
    <property type="term" value="C:cytoplasm"/>
    <property type="evidence" value="ECO:0007669"/>
    <property type="project" value="TreeGrafter"/>
</dbReference>
<evidence type="ECO:0000256" key="2">
    <source>
        <dbReference type="ARBA" id="ARBA00007831"/>
    </source>
</evidence>
<dbReference type="GO" id="GO:0005544">
    <property type="term" value="F:calcium-dependent phospholipid binding"/>
    <property type="evidence" value="ECO:0007669"/>
    <property type="project" value="UniProtKB-KW"/>
</dbReference>
<keyword evidence="5" id="KW-0597">Phosphoprotein</keyword>
<evidence type="ECO:0000256" key="7">
    <source>
        <dbReference type="ARBA" id="ARBA00022837"/>
    </source>
</evidence>
<evidence type="ECO:0000256" key="9">
    <source>
        <dbReference type="ARBA" id="ARBA00023216"/>
    </source>
</evidence>
<dbReference type="EMBL" id="AAGW02025016">
    <property type="status" value="NOT_ANNOTATED_CDS"/>
    <property type="molecule type" value="Genomic_DNA"/>
</dbReference>
<dbReference type="PRINTS" id="PR00198">
    <property type="entry name" value="ANNEXINII"/>
</dbReference>
<evidence type="ECO:0000256" key="8">
    <source>
        <dbReference type="ARBA" id="ARBA00022869"/>
    </source>
</evidence>
<dbReference type="GO" id="GO:1905602">
    <property type="term" value="P:positive regulation of receptor-mediated endocytosis involved in cholesterol transport"/>
    <property type="evidence" value="ECO:0007669"/>
    <property type="project" value="TreeGrafter"/>
</dbReference>
<dbReference type="GO" id="GO:0005634">
    <property type="term" value="C:nucleus"/>
    <property type="evidence" value="ECO:0007669"/>
    <property type="project" value="TreeGrafter"/>
</dbReference>
<reference evidence="12 13" key="1">
    <citation type="journal article" date="2011" name="Nature">
        <title>A high-resolution map of human evolutionary constraint using 29 mammals.</title>
        <authorList>
            <person name="Lindblad-Toh K."/>
            <person name="Garber M."/>
            <person name="Zuk O."/>
            <person name="Lin M.F."/>
            <person name="Parker B.J."/>
            <person name="Washietl S."/>
            <person name="Kheradpour P."/>
            <person name="Ernst J."/>
            <person name="Jordan G."/>
            <person name="Mauceli E."/>
            <person name="Ward L.D."/>
            <person name="Lowe C.B."/>
            <person name="Holloway A.K."/>
            <person name="Clamp M."/>
            <person name="Gnerre S."/>
            <person name="Alfoldi J."/>
            <person name="Beal K."/>
            <person name="Chang J."/>
            <person name="Clawson H."/>
            <person name="Cuff J."/>
            <person name="Di Palma F."/>
            <person name="Fitzgerald S."/>
            <person name="Flicek P."/>
            <person name="Guttman M."/>
            <person name="Hubisz M.J."/>
            <person name="Jaffe D.B."/>
            <person name="Jungreis I."/>
            <person name="Kent W.J."/>
            <person name="Kostka D."/>
            <person name="Lara M."/>
            <person name="Martins A.L."/>
            <person name="Massingham T."/>
            <person name="Moltke I."/>
            <person name="Raney B.J."/>
            <person name="Rasmussen M.D."/>
            <person name="Robinson J."/>
            <person name="Stark A."/>
            <person name="Vilella A.J."/>
            <person name="Wen J."/>
            <person name="Xie X."/>
            <person name="Zody M.C."/>
            <person name="Baldwin J."/>
            <person name="Bloom T."/>
            <person name="Chin C.W."/>
            <person name="Heiman D."/>
            <person name="Nicol R."/>
            <person name="Nusbaum C."/>
            <person name="Young S."/>
            <person name="Wilkinson J."/>
            <person name="Worley K.C."/>
            <person name="Kovar C.L."/>
            <person name="Muzny D.M."/>
            <person name="Gibbs R.A."/>
            <person name="Cree A."/>
            <person name="Dihn H.H."/>
            <person name="Fowler G."/>
            <person name="Jhangiani S."/>
            <person name="Joshi V."/>
            <person name="Lee S."/>
            <person name="Lewis L.R."/>
            <person name="Nazareth L.V."/>
            <person name="Okwuonu G."/>
            <person name="Santibanez J."/>
            <person name="Warren W.C."/>
            <person name="Mardis E.R."/>
            <person name="Weinstock G.M."/>
            <person name="Wilson R.K."/>
            <person name="Delehaunty K."/>
            <person name="Dooling D."/>
            <person name="Fronik C."/>
            <person name="Fulton L."/>
            <person name="Fulton B."/>
            <person name="Graves T."/>
            <person name="Minx P."/>
            <person name="Sodergren E."/>
            <person name="Birney E."/>
            <person name="Margulies E.H."/>
            <person name="Herrero J."/>
            <person name="Green E.D."/>
            <person name="Haussler D."/>
            <person name="Siepel A."/>
            <person name="Goldman N."/>
            <person name="Pollard K.S."/>
            <person name="Pedersen J.S."/>
            <person name="Lander E.S."/>
            <person name="Kellis M."/>
        </authorList>
    </citation>
    <scope>NUCLEOTIDE SEQUENCE [LARGE SCALE GENOMIC DNA]</scope>
    <source>
        <strain evidence="12 13">Thorbecke inbred</strain>
    </source>
</reference>
<organism evidence="12 13">
    <name type="scientific">Oryctolagus cuniculus</name>
    <name type="common">Rabbit</name>
    <dbReference type="NCBI Taxonomy" id="9986"/>
    <lineage>
        <taxon>Eukaryota</taxon>
        <taxon>Metazoa</taxon>
        <taxon>Chordata</taxon>
        <taxon>Craniata</taxon>
        <taxon>Vertebrata</taxon>
        <taxon>Euteleostomi</taxon>
        <taxon>Mammalia</taxon>
        <taxon>Eutheria</taxon>
        <taxon>Euarchontoglires</taxon>
        <taxon>Glires</taxon>
        <taxon>Lagomorpha</taxon>
        <taxon>Leporidae</taxon>
        <taxon>Oryctolagus</taxon>
    </lineage>
</organism>
<accession>A0A5F9CZV8</accession>
<dbReference type="InterPro" id="IPR018502">
    <property type="entry name" value="Annexin_repeat"/>
</dbReference>
<dbReference type="EMBL" id="AAGW02025015">
    <property type="status" value="NOT_ANNOTATED_CDS"/>
    <property type="molecule type" value="Genomic_DNA"/>
</dbReference>
<dbReference type="InterPro" id="IPR018252">
    <property type="entry name" value="Annexin_repeat_CS"/>
</dbReference>
<dbReference type="GO" id="GO:0008092">
    <property type="term" value="F:cytoskeletal protein binding"/>
    <property type="evidence" value="ECO:0007669"/>
    <property type="project" value="InterPro"/>
</dbReference>
<dbReference type="EMBL" id="AAGW02025017">
    <property type="status" value="NOT_ANNOTATED_CDS"/>
    <property type="molecule type" value="Genomic_DNA"/>
</dbReference>
<keyword evidence="9 11" id="KW-0041">Annexin</keyword>
<name>A0A5F9CZV8_RABIT</name>
<dbReference type="GO" id="GO:0005886">
    <property type="term" value="C:plasma membrane"/>
    <property type="evidence" value="ECO:0007669"/>
    <property type="project" value="TreeGrafter"/>
</dbReference>
<dbReference type="PRINTS" id="PR00196">
    <property type="entry name" value="ANNEXIN"/>
</dbReference>
<keyword evidence="10 11" id="KW-0111">Calcium/phospholipid-binding</keyword>
<evidence type="ECO:0000313" key="13">
    <source>
        <dbReference type="Proteomes" id="UP000001811"/>
    </source>
</evidence>
<comment type="subcellular location">
    <subcellularLocation>
        <location evidence="1">Secreted</location>
        <location evidence="1">Extracellular space</location>
        <location evidence="1">Extracellular matrix</location>
        <location evidence="1">Basement membrane</location>
    </subcellularLocation>
</comment>
<dbReference type="Ensembl" id="ENSOCUT00000052147.1">
    <property type="protein sequence ID" value="ENSOCUP00000039003.1"/>
    <property type="gene ID" value="ENSOCUG00000004153.4"/>
</dbReference>
<dbReference type="InterPro" id="IPR002389">
    <property type="entry name" value="ANX2"/>
</dbReference>
<dbReference type="GeneTree" id="ENSGT00390000006883"/>
<evidence type="ECO:0000256" key="10">
    <source>
        <dbReference type="ARBA" id="ARBA00023302"/>
    </source>
</evidence>
<dbReference type="PANTHER" id="PTHR10502:SF18">
    <property type="entry name" value="ANNEXIN A2-RELATED"/>
    <property type="match status" value="1"/>
</dbReference>
<dbReference type="AlphaFoldDB" id="A0A5F9CZV8"/>
<keyword evidence="4" id="KW-0272">Extracellular matrix</keyword>
<keyword evidence="6 11" id="KW-0677">Repeat</keyword>
<evidence type="ECO:0000256" key="1">
    <source>
        <dbReference type="ARBA" id="ARBA00004302"/>
    </source>
</evidence>
<evidence type="ECO:0000256" key="11">
    <source>
        <dbReference type="RuleBase" id="RU003540"/>
    </source>
</evidence>
<dbReference type="FunFam" id="1.10.220.10:FF:000003">
    <property type="entry name" value="Annexin"/>
    <property type="match status" value="1"/>
</dbReference>
<dbReference type="InterPro" id="IPR001464">
    <property type="entry name" value="Annexin"/>
</dbReference>
<dbReference type="PROSITE" id="PS00223">
    <property type="entry name" value="ANNEXIN_1"/>
    <property type="match status" value="2"/>
</dbReference>
<keyword evidence="7 11" id="KW-0106">Calcium</keyword>
<dbReference type="FunFam" id="1.10.220.10:FF:000001">
    <property type="entry name" value="Annexin"/>
    <property type="match status" value="1"/>
</dbReference>
<evidence type="ECO:0000313" key="12">
    <source>
        <dbReference type="Ensembl" id="ENSOCUP00000039003.1"/>
    </source>
</evidence>
<dbReference type="PROSITE" id="PS51897">
    <property type="entry name" value="ANNEXIN_2"/>
    <property type="match status" value="4"/>
</dbReference>
<dbReference type="GO" id="GO:0012506">
    <property type="term" value="C:vesicle membrane"/>
    <property type="evidence" value="ECO:0007669"/>
    <property type="project" value="TreeGrafter"/>
</dbReference>
<proteinExistence type="inferred from homology"/>
<keyword evidence="8" id="KW-0084">Basement membrane</keyword>
<dbReference type="PANTHER" id="PTHR10502">
    <property type="entry name" value="ANNEXIN"/>
    <property type="match status" value="1"/>
</dbReference>
<protein>
    <recommendedName>
        <fullName evidence="11">Annexin</fullName>
    </recommendedName>
</protein>
<dbReference type="EMBL" id="AAGW02025014">
    <property type="status" value="NOT_ANNOTATED_CDS"/>
    <property type="molecule type" value="Genomic_DNA"/>
</dbReference>
<comment type="domain">
    <text evidence="11">A pair of annexin repeats may form one binding site for calcium and phospholipid.</text>
</comment>